<dbReference type="PANTHER" id="PTHR33164:SF99">
    <property type="entry name" value="MARR FAMILY REGULATORY PROTEIN"/>
    <property type="match status" value="1"/>
</dbReference>
<keyword evidence="3" id="KW-1185">Reference proteome</keyword>
<dbReference type="InterPro" id="IPR000835">
    <property type="entry name" value="HTH_MarR-typ"/>
</dbReference>
<evidence type="ECO:0000259" key="1">
    <source>
        <dbReference type="PROSITE" id="PS50995"/>
    </source>
</evidence>
<organism evidence="2 3">
    <name type="scientific">Crossiella cryophila</name>
    <dbReference type="NCBI Taxonomy" id="43355"/>
    <lineage>
        <taxon>Bacteria</taxon>
        <taxon>Bacillati</taxon>
        <taxon>Actinomycetota</taxon>
        <taxon>Actinomycetes</taxon>
        <taxon>Pseudonocardiales</taxon>
        <taxon>Pseudonocardiaceae</taxon>
        <taxon>Crossiella</taxon>
    </lineage>
</organism>
<name>A0A7W7C3R5_9PSEU</name>
<dbReference type="GO" id="GO:0006950">
    <property type="term" value="P:response to stress"/>
    <property type="evidence" value="ECO:0007669"/>
    <property type="project" value="TreeGrafter"/>
</dbReference>
<feature type="domain" description="HTH marR-type" evidence="1">
    <location>
        <begin position="14"/>
        <end position="150"/>
    </location>
</feature>
<comment type="caution">
    <text evidence="2">The sequence shown here is derived from an EMBL/GenBank/DDBJ whole genome shotgun (WGS) entry which is preliminary data.</text>
</comment>
<dbReference type="GO" id="GO:0003700">
    <property type="term" value="F:DNA-binding transcription factor activity"/>
    <property type="evidence" value="ECO:0007669"/>
    <property type="project" value="InterPro"/>
</dbReference>
<dbReference type="EMBL" id="JACHMH010000001">
    <property type="protein sequence ID" value="MBB4673997.1"/>
    <property type="molecule type" value="Genomic_DNA"/>
</dbReference>
<reference evidence="2 3" key="1">
    <citation type="submission" date="2020-08" db="EMBL/GenBank/DDBJ databases">
        <title>Sequencing the genomes of 1000 actinobacteria strains.</title>
        <authorList>
            <person name="Klenk H.-P."/>
        </authorList>
    </citation>
    <scope>NUCLEOTIDE SEQUENCE [LARGE SCALE GENOMIC DNA]</scope>
    <source>
        <strain evidence="2 3">DSM 44230</strain>
    </source>
</reference>
<dbReference type="PANTHER" id="PTHR33164">
    <property type="entry name" value="TRANSCRIPTIONAL REGULATOR, MARR FAMILY"/>
    <property type="match status" value="1"/>
</dbReference>
<dbReference type="InterPro" id="IPR036390">
    <property type="entry name" value="WH_DNA-bd_sf"/>
</dbReference>
<dbReference type="SUPFAM" id="SSF46785">
    <property type="entry name" value="Winged helix' DNA-binding domain"/>
    <property type="match status" value="1"/>
</dbReference>
<evidence type="ECO:0000313" key="2">
    <source>
        <dbReference type="EMBL" id="MBB4673997.1"/>
    </source>
</evidence>
<dbReference type="GO" id="GO:0003677">
    <property type="term" value="F:DNA binding"/>
    <property type="evidence" value="ECO:0007669"/>
    <property type="project" value="UniProtKB-KW"/>
</dbReference>
<dbReference type="SMART" id="SM00347">
    <property type="entry name" value="HTH_MARR"/>
    <property type="match status" value="1"/>
</dbReference>
<dbReference type="Gene3D" id="1.10.10.10">
    <property type="entry name" value="Winged helix-like DNA-binding domain superfamily/Winged helix DNA-binding domain"/>
    <property type="match status" value="1"/>
</dbReference>
<dbReference type="Proteomes" id="UP000533598">
    <property type="component" value="Unassembled WGS sequence"/>
</dbReference>
<evidence type="ECO:0000313" key="3">
    <source>
        <dbReference type="Proteomes" id="UP000533598"/>
    </source>
</evidence>
<dbReference type="PROSITE" id="PS50995">
    <property type="entry name" value="HTH_MARR_2"/>
    <property type="match status" value="1"/>
</dbReference>
<protein>
    <submittedName>
        <fullName evidence="2">DNA-binding MarR family transcriptional regulator</fullName>
    </submittedName>
</protein>
<sequence>MSDPGTARLPTSSELATWRAFLRAHARITRWLEAELITEQRLSLAAYDVLVQLAEAPERQLRMTELAEAVLLSRSGVTRLVDRLERAGLVCRERADGDGRGVVAVLTDRGLDRLRSAADTHLSGISKHFVSLLGNAELDSLGRTCAQLADGELPVASNRRAQA</sequence>
<accession>A0A7W7C3R5</accession>
<dbReference type="InterPro" id="IPR036388">
    <property type="entry name" value="WH-like_DNA-bd_sf"/>
</dbReference>
<gene>
    <name evidence="2" type="ORF">HNR67_000115</name>
</gene>
<dbReference type="RefSeq" id="WP_247755861.1">
    <property type="nucleotide sequence ID" value="NZ_BAAAUI010000013.1"/>
</dbReference>
<dbReference type="AlphaFoldDB" id="A0A7W7C3R5"/>
<dbReference type="PRINTS" id="PR00598">
    <property type="entry name" value="HTHMARR"/>
</dbReference>
<proteinExistence type="predicted"/>
<keyword evidence="2" id="KW-0238">DNA-binding</keyword>
<dbReference type="Pfam" id="PF12802">
    <property type="entry name" value="MarR_2"/>
    <property type="match status" value="1"/>
</dbReference>
<dbReference type="InterPro" id="IPR039422">
    <property type="entry name" value="MarR/SlyA-like"/>
</dbReference>